<feature type="compositionally biased region" description="Basic and acidic residues" evidence="9">
    <location>
        <begin position="420"/>
        <end position="434"/>
    </location>
</feature>
<reference evidence="12 13" key="1">
    <citation type="submission" date="2020-05" db="EMBL/GenBank/DDBJ databases">
        <title>Vigna angularis (adzuki bean) Var. LongXiaoDou No. 4 denovo assembly.</title>
        <authorList>
            <person name="Xiang H."/>
        </authorList>
    </citation>
    <scope>NUCLEOTIDE SEQUENCE [LARGE SCALE GENOMIC DNA]</scope>
    <source>
        <tissue evidence="12">Leaf</tissue>
    </source>
</reference>
<keyword evidence="7" id="KW-0627">Porphyrin biosynthesis</keyword>
<dbReference type="AlphaFoldDB" id="A0A8T0JKC7"/>
<evidence type="ECO:0000313" key="13">
    <source>
        <dbReference type="Proteomes" id="UP000743370"/>
    </source>
</evidence>
<dbReference type="EC" id="2.5.1.61" evidence="5"/>
<protein>
    <recommendedName>
        <fullName evidence="5">hydroxymethylbilane synthase</fullName>
        <ecNumber evidence="5">2.5.1.61</ecNumber>
    </recommendedName>
    <alternativeName>
        <fullName evidence="8">Hydroxymethylbilane synthase</fullName>
    </alternativeName>
</protein>
<dbReference type="Pfam" id="PF01379">
    <property type="entry name" value="Porphobil_deam"/>
    <property type="match status" value="1"/>
</dbReference>
<feature type="region of interest" description="Disordered" evidence="9">
    <location>
        <begin position="412"/>
        <end position="434"/>
    </location>
</feature>
<evidence type="ECO:0000256" key="5">
    <source>
        <dbReference type="ARBA" id="ARBA00012655"/>
    </source>
</evidence>
<dbReference type="InterPro" id="IPR022417">
    <property type="entry name" value="Porphobilin_deaminase_N"/>
</dbReference>
<dbReference type="GO" id="GO:0046148">
    <property type="term" value="P:pigment biosynthetic process"/>
    <property type="evidence" value="ECO:0007669"/>
    <property type="project" value="UniProtKB-ARBA"/>
</dbReference>
<dbReference type="GO" id="GO:0004418">
    <property type="term" value="F:hydroxymethylbilane synthase activity"/>
    <property type="evidence" value="ECO:0007669"/>
    <property type="project" value="UniProtKB-EC"/>
</dbReference>
<dbReference type="InterPro" id="IPR000860">
    <property type="entry name" value="HemC"/>
</dbReference>
<evidence type="ECO:0000256" key="6">
    <source>
        <dbReference type="ARBA" id="ARBA00022679"/>
    </source>
</evidence>
<name>A0A8T0JKC7_PHAAN</name>
<evidence type="ECO:0000256" key="3">
    <source>
        <dbReference type="ARBA" id="ARBA00004735"/>
    </source>
</evidence>
<dbReference type="FunFam" id="3.40.190.10:FF:000004">
    <property type="entry name" value="Porphobilinogen deaminase"/>
    <property type="match status" value="1"/>
</dbReference>
<keyword evidence="10" id="KW-0812">Transmembrane</keyword>
<dbReference type="PANTHER" id="PTHR36893">
    <property type="entry name" value="OS01G0275950 PROTEIN"/>
    <property type="match status" value="1"/>
</dbReference>
<evidence type="ECO:0000256" key="9">
    <source>
        <dbReference type="SAM" id="MobiDB-lite"/>
    </source>
</evidence>
<dbReference type="Gene3D" id="3.40.190.10">
    <property type="entry name" value="Periplasmic binding protein-like II"/>
    <property type="match status" value="1"/>
</dbReference>
<organism evidence="12 13">
    <name type="scientific">Phaseolus angularis</name>
    <name type="common">Azuki bean</name>
    <name type="synonym">Vigna angularis</name>
    <dbReference type="NCBI Taxonomy" id="3914"/>
    <lineage>
        <taxon>Eukaryota</taxon>
        <taxon>Viridiplantae</taxon>
        <taxon>Streptophyta</taxon>
        <taxon>Embryophyta</taxon>
        <taxon>Tracheophyta</taxon>
        <taxon>Spermatophyta</taxon>
        <taxon>Magnoliopsida</taxon>
        <taxon>eudicotyledons</taxon>
        <taxon>Gunneridae</taxon>
        <taxon>Pentapetalae</taxon>
        <taxon>rosids</taxon>
        <taxon>fabids</taxon>
        <taxon>Fabales</taxon>
        <taxon>Fabaceae</taxon>
        <taxon>Papilionoideae</taxon>
        <taxon>50 kb inversion clade</taxon>
        <taxon>NPAAA clade</taxon>
        <taxon>indigoferoid/millettioid clade</taxon>
        <taxon>Phaseoleae</taxon>
        <taxon>Vigna</taxon>
    </lineage>
</organism>
<dbReference type="PANTHER" id="PTHR36893:SF1">
    <property type="entry name" value="BULB-TYPE LECTIN DOMAIN-CONTAINING PROTEIN"/>
    <property type="match status" value="1"/>
</dbReference>
<evidence type="ECO:0000256" key="4">
    <source>
        <dbReference type="ARBA" id="ARBA00005638"/>
    </source>
</evidence>
<dbReference type="Gene3D" id="2.120.10.70">
    <property type="entry name" value="Fucose-specific lectin"/>
    <property type="match status" value="2"/>
</dbReference>
<accession>A0A8T0JKC7</accession>
<dbReference type="PRINTS" id="PR00151">
    <property type="entry name" value="PORPHBDMNASE"/>
</dbReference>
<evidence type="ECO:0000259" key="11">
    <source>
        <dbReference type="Pfam" id="PF01379"/>
    </source>
</evidence>
<dbReference type="GO" id="GO:0006779">
    <property type="term" value="P:porphyrin-containing compound biosynthetic process"/>
    <property type="evidence" value="ECO:0007669"/>
    <property type="project" value="UniProtKB-KW"/>
</dbReference>
<keyword evidence="10" id="KW-1133">Transmembrane helix</keyword>
<dbReference type="EMBL" id="JABFOF010000010">
    <property type="protein sequence ID" value="KAG2375577.1"/>
    <property type="molecule type" value="Genomic_DNA"/>
</dbReference>
<dbReference type="Proteomes" id="UP000743370">
    <property type="component" value="Unassembled WGS sequence"/>
</dbReference>
<evidence type="ECO:0000256" key="2">
    <source>
        <dbReference type="ARBA" id="ARBA00002869"/>
    </source>
</evidence>
<evidence type="ECO:0000313" key="12">
    <source>
        <dbReference type="EMBL" id="KAG2375577.1"/>
    </source>
</evidence>
<comment type="function">
    <text evidence="2">Tetrapolymerization of the monopyrrole PBG into the hydroxymethylbilane pre-uroporphyrinogen in several discrete steps.</text>
</comment>
<dbReference type="SUPFAM" id="SSF89372">
    <property type="entry name" value="Fucose-specific lectin"/>
    <property type="match status" value="1"/>
</dbReference>
<comment type="similarity">
    <text evidence="4">Belongs to the HMBS family.</text>
</comment>
<proteinExistence type="inferred from homology"/>
<evidence type="ECO:0000256" key="1">
    <source>
        <dbReference type="ARBA" id="ARBA00001916"/>
    </source>
</evidence>
<sequence>MNTLSSTLHGACVPLPRAASPPLPSPKCHTRFHRVKASIAVEQQTKVALIRIGTRGSVERIDGTMHRCDVCNNLGESSPLALAQAYETRDKLMASHPELAEEGAIQIVIIKTTGDKILSQPLADIGGKGLFTKEIDEALLNSEIDIAVHSMKDVPTYLPDKTILPCNLPREDVRDAFISLSATSLADLPPGSVIAVAQGAIGIACRSDDDKMAEYIASLNHEETRLAVVLLETSRVGPYAVEDMIEMGKDAGKELLSRAGPNFFSNNGDIRSYCTKWCIWGTGTSKRTKLVVEQLTKQNKYLCLVYLCSLSGLVSNDNITMPIFHLIYAIWGLLSFACFFMVVICASWCPYQNFQQSNQRFEQKTDKFWVFSEQTERWVEAKLPYDLLSCVDGDCRKVGSILQTEKKTTQEELDLEDKLDEEKTSDENKDSKMESEAVVLPQRKRISLTKISETSVWVTGESGSIYERFWNGMEWVIVSHDLPVSAGSAISVFVINQTILALSEAGKLYQIRGQHGESSEPVWVEFTPTYPEKNLLIKSGVASRDGQRAYFCTKNETLVELAWVEPPRWINHGQPAGANVAAIVDAASTREVVYTISAMPLNTLIKDSANTKFEVEIALENAVECFSAGDLYEYDKKSKPSWKRHIWQDKTSQAAPLMPSKGCSLPGSKVWKSHQHPLHAKAARGIAGLQLYVGRILFPLDDGRLAELHPLGLGGESSGPSQPQNIRRKSSTKYVWSIVDVPESEGWNAEYCTEERGIRNCLTGIKDESEESVVSSVTGRRKQNQAQNHYLSVSTSGVRLIQSSEEYNHVPDNWISSNFRLRLMDVGKSFFLVTDDGLIFEYICIESAWIWLRHESFTPMKGILSSYNGSLFMVDTHGSLLLRERRGKELTWRNYTALRRGQNIVGGQPWDGLPGQEKKVTNEDTLFFVSKTGRLMKLVVSLKKLKWKDCRNPPDAKVACILDQELFRKNIVFVIGRNGRLYQYNKVTDLWHEHYHSQHLVLSQSPGTIIRSSLKSLSGSLFMVSKEGGLVEYQWSSMYGWNWVEHGIPNRDVTLVGSPGPSFEGNQLFFIGSDGKVYLRYMDKKSWKWKDCGFPHVGNKLIEAHSQGGFQEEKVDCTDKDSASYLKKGQTNFGDLNIRCDSKVASTRPIQFSKGSVIFQLRDGRLAEIQLVEKREWVWSQIIGTPASLCSENYWSTEPYKLS</sequence>
<keyword evidence="10" id="KW-0472">Membrane</keyword>
<comment type="cofactor">
    <cofactor evidence="1">
        <name>dipyrromethane</name>
        <dbReference type="ChEBI" id="CHEBI:60342"/>
    </cofactor>
</comment>
<comment type="pathway">
    <text evidence="3">Porphyrin-containing compound metabolism; protoporphyrin-IX biosynthesis; coproporphyrinogen-III from 5-aminolevulinate: step 2/4.</text>
</comment>
<feature type="domain" description="Porphobilinogen deaminase N-terminal" evidence="11">
    <location>
        <begin position="77"/>
        <end position="195"/>
    </location>
</feature>
<dbReference type="SUPFAM" id="SSF53850">
    <property type="entry name" value="Periplasmic binding protein-like II"/>
    <property type="match status" value="1"/>
</dbReference>
<feature type="transmembrane region" description="Helical" evidence="10">
    <location>
        <begin position="326"/>
        <end position="351"/>
    </location>
</feature>
<evidence type="ECO:0000256" key="10">
    <source>
        <dbReference type="SAM" id="Phobius"/>
    </source>
</evidence>
<keyword evidence="6" id="KW-0808">Transferase</keyword>
<gene>
    <name evidence="12" type="ORF">HKW66_Vig0162690</name>
</gene>
<evidence type="ECO:0000256" key="8">
    <source>
        <dbReference type="ARBA" id="ARBA00033064"/>
    </source>
</evidence>
<evidence type="ECO:0000256" key="7">
    <source>
        <dbReference type="ARBA" id="ARBA00023244"/>
    </source>
</evidence>
<comment type="caution">
    <text evidence="12">The sequence shown here is derived from an EMBL/GenBank/DDBJ whole genome shotgun (WGS) entry which is preliminary data.</text>
</comment>